<organism evidence="1 2">
    <name type="scientific">Parasponia andersonii</name>
    <name type="common">Sponia andersonii</name>
    <dbReference type="NCBI Taxonomy" id="3476"/>
    <lineage>
        <taxon>Eukaryota</taxon>
        <taxon>Viridiplantae</taxon>
        <taxon>Streptophyta</taxon>
        <taxon>Embryophyta</taxon>
        <taxon>Tracheophyta</taxon>
        <taxon>Spermatophyta</taxon>
        <taxon>Magnoliopsida</taxon>
        <taxon>eudicotyledons</taxon>
        <taxon>Gunneridae</taxon>
        <taxon>Pentapetalae</taxon>
        <taxon>rosids</taxon>
        <taxon>fabids</taxon>
        <taxon>Rosales</taxon>
        <taxon>Cannabaceae</taxon>
        <taxon>Parasponia</taxon>
    </lineage>
</organism>
<dbReference type="EMBL" id="JXTB01000070">
    <property type="protein sequence ID" value="PON67543.1"/>
    <property type="molecule type" value="Genomic_DNA"/>
</dbReference>
<feature type="non-terminal residue" evidence="1">
    <location>
        <position position="52"/>
    </location>
</feature>
<accession>A0A2P5D2M8</accession>
<evidence type="ECO:0000313" key="2">
    <source>
        <dbReference type="Proteomes" id="UP000237105"/>
    </source>
</evidence>
<reference evidence="2" key="1">
    <citation type="submission" date="2016-06" db="EMBL/GenBank/DDBJ databases">
        <title>Parallel loss of symbiosis genes in relatives of nitrogen-fixing non-legume Parasponia.</title>
        <authorList>
            <person name="Van Velzen R."/>
            <person name="Holmer R."/>
            <person name="Bu F."/>
            <person name="Rutten L."/>
            <person name="Van Zeijl A."/>
            <person name="Liu W."/>
            <person name="Santuari L."/>
            <person name="Cao Q."/>
            <person name="Sharma T."/>
            <person name="Shen D."/>
            <person name="Roswanjaya Y."/>
            <person name="Wardhani T."/>
            <person name="Kalhor M.S."/>
            <person name="Jansen J."/>
            <person name="Van den Hoogen J."/>
            <person name="Gungor B."/>
            <person name="Hartog M."/>
            <person name="Hontelez J."/>
            <person name="Verver J."/>
            <person name="Yang W.-C."/>
            <person name="Schijlen E."/>
            <person name="Repin R."/>
            <person name="Schilthuizen M."/>
            <person name="Schranz E."/>
            <person name="Heidstra R."/>
            <person name="Miyata K."/>
            <person name="Fedorova E."/>
            <person name="Kohlen W."/>
            <person name="Bisseling T."/>
            <person name="Smit S."/>
            <person name="Geurts R."/>
        </authorList>
    </citation>
    <scope>NUCLEOTIDE SEQUENCE [LARGE SCALE GENOMIC DNA]</scope>
    <source>
        <strain evidence="2">cv. WU1-14</strain>
    </source>
</reference>
<name>A0A2P5D2M8_PARAD</name>
<sequence length="52" mass="6154">MVICDLALDGYMRPLPQVLCDLLRAVCLDKQETYEEKKTRNYHKRNLQKEGN</sequence>
<protein>
    <submittedName>
        <fullName evidence="1">Uncharacterized protein</fullName>
    </submittedName>
</protein>
<keyword evidence="2" id="KW-1185">Reference proteome</keyword>
<dbReference type="AlphaFoldDB" id="A0A2P5D2M8"/>
<evidence type="ECO:0000313" key="1">
    <source>
        <dbReference type="EMBL" id="PON67543.1"/>
    </source>
</evidence>
<comment type="caution">
    <text evidence="1">The sequence shown here is derived from an EMBL/GenBank/DDBJ whole genome shotgun (WGS) entry which is preliminary data.</text>
</comment>
<gene>
    <name evidence="1" type="ORF">PanWU01x14_101800</name>
</gene>
<proteinExistence type="predicted"/>
<dbReference type="Proteomes" id="UP000237105">
    <property type="component" value="Unassembled WGS sequence"/>
</dbReference>